<organism evidence="2 3">
    <name type="scientific">Leadbetterella byssophila (strain DSM 17132 / JCM 16389 / KACC 11308 / NBRC 106382 / 4M15)</name>
    <dbReference type="NCBI Taxonomy" id="649349"/>
    <lineage>
        <taxon>Bacteria</taxon>
        <taxon>Pseudomonadati</taxon>
        <taxon>Bacteroidota</taxon>
        <taxon>Cytophagia</taxon>
        <taxon>Cytophagales</taxon>
        <taxon>Leadbetterellaceae</taxon>
        <taxon>Leadbetterella</taxon>
    </lineage>
</organism>
<evidence type="ECO:0000313" key="3">
    <source>
        <dbReference type="Proteomes" id="UP000007435"/>
    </source>
</evidence>
<proteinExistence type="predicted"/>
<dbReference type="OrthoDB" id="792939at2"/>
<evidence type="ECO:0000313" key="2">
    <source>
        <dbReference type="EMBL" id="ADQ16621.1"/>
    </source>
</evidence>
<dbReference type="AlphaFoldDB" id="E4RR26"/>
<dbReference type="KEGG" id="lby:Lbys_0875"/>
<dbReference type="InterPro" id="IPR000595">
    <property type="entry name" value="cNMP-bd_dom"/>
</dbReference>
<dbReference type="SMART" id="SM00100">
    <property type="entry name" value="cNMP"/>
    <property type="match status" value="1"/>
</dbReference>
<dbReference type="RefSeq" id="WP_013407672.1">
    <property type="nucleotide sequence ID" value="NC_014655.1"/>
</dbReference>
<dbReference type="Pfam" id="PF00027">
    <property type="entry name" value="cNMP_binding"/>
    <property type="match status" value="1"/>
</dbReference>
<evidence type="ECO:0000259" key="1">
    <source>
        <dbReference type="PROSITE" id="PS50042"/>
    </source>
</evidence>
<dbReference type="Proteomes" id="UP000007435">
    <property type="component" value="Chromosome"/>
</dbReference>
<keyword evidence="3" id="KW-1185">Reference proteome</keyword>
<protein>
    <submittedName>
        <fullName evidence="2">Transcriptional regulator, Crp/Fnr family</fullName>
    </submittedName>
</protein>
<accession>E4RR26</accession>
<dbReference type="CDD" id="cd00038">
    <property type="entry name" value="CAP_ED"/>
    <property type="match status" value="1"/>
</dbReference>
<dbReference type="eggNOG" id="COG0664">
    <property type="taxonomic scope" value="Bacteria"/>
</dbReference>
<dbReference type="InterPro" id="IPR014710">
    <property type="entry name" value="RmlC-like_jellyroll"/>
</dbReference>
<dbReference type="PROSITE" id="PS50042">
    <property type="entry name" value="CNMP_BINDING_3"/>
    <property type="match status" value="1"/>
</dbReference>
<dbReference type="Gene3D" id="2.60.120.10">
    <property type="entry name" value="Jelly Rolls"/>
    <property type="match status" value="1"/>
</dbReference>
<dbReference type="EMBL" id="CP002305">
    <property type="protein sequence ID" value="ADQ16621.1"/>
    <property type="molecule type" value="Genomic_DNA"/>
</dbReference>
<reference key="1">
    <citation type="submission" date="2010-11" db="EMBL/GenBank/DDBJ databases">
        <title>The complete genome of Leadbetterella byssophila DSM 17132.</title>
        <authorList>
            <consortium name="US DOE Joint Genome Institute (JGI-PGF)"/>
            <person name="Lucas S."/>
            <person name="Copeland A."/>
            <person name="Lapidus A."/>
            <person name="Glavina del Rio T."/>
            <person name="Dalin E."/>
            <person name="Tice H."/>
            <person name="Bruce D."/>
            <person name="Goodwin L."/>
            <person name="Pitluck S."/>
            <person name="Kyrpides N."/>
            <person name="Mavromatis K."/>
            <person name="Ivanova N."/>
            <person name="Teshima H."/>
            <person name="Brettin T."/>
            <person name="Detter J.C."/>
            <person name="Han C."/>
            <person name="Tapia R."/>
            <person name="Land M."/>
            <person name="Hauser L."/>
            <person name="Markowitz V."/>
            <person name="Cheng J.-F."/>
            <person name="Hugenholtz P."/>
            <person name="Woyke T."/>
            <person name="Wu D."/>
            <person name="Tindall B."/>
            <person name="Pomrenke H.G."/>
            <person name="Brambilla E."/>
            <person name="Klenk H.-P."/>
            <person name="Eisen J.A."/>
        </authorList>
    </citation>
    <scope>NUCLEOTIDE SEQUENCE [LARGE SCALE GENOMIC DNA]</scope>
    <source>
        <strain>DSM 17132</strain>
    </source>
</reference>
<dbReference type="SUPFAM" id="SSF51206">
    <property type="entry name" value="cAMP-binding domain-like"/>
    <property type="match status" value="1"/>
</dbReference>
<name>E4RR26_LEAB4</name>
<reference evidence="2 3" key="2">
    <citation type="journal article" date="2011" name="Stand. Genomic Sci.">
        <title>Complete genome sequence of Leadbetterella byssophila type strain (4M15).</title>
        <authorList>
            <person name="Abt B."/>
            <person name="Teshima H."/>
            <person name="Lucas S."/>
            <person name="Lapidus A."/>
            <person name="Del Rio T.G."/>
            <person name="Nolan M."/>
            <person name="Tice H."/>
            <person name="Cheng J.F."/>
            <person name="Pitluck S."/>
            <person name="Liolios K."/>
            <person name="Pagani I."/>
            <person name="Ivanova N."/>
            <person name="Mavromatis K."/>
            <person name="Pati A."/>
            <person name="Tapia R."/>
            <person name="Han C."/>
            <person name="Goodwin L."/>
            <person name="Chen A."/>
            <person name="Palaniappan K."/>
            <person name="Land M."/>
            <person name="Hauser L."/>
            <person name="Chang Y.J."/>
            <person name="Jeffries C.D."/>
            <person name="Rohde M."/>
            <person name="Goker M."/>
            <person name="Tindall B.J."/>
            <person name="Detter J.C."/>
            <person name="Woyke T."/>
            <person name="Bristow J."/>
            <person name="Eisen J.A."/>
            <person name="Markowitz V."/>
            <person name="Hugenholtz P."/>
            <person name="Klenk H.P."/>
            <person name="Kyrpides N.C."/>
        </authorList>
    </citation>
    <scope>NUCLEOTIDE SEQUENCE [LARGE SCALE GENOMIC DNA]</scope>
    <source>
        <strain evidence="3">DSM 17132 / JCM 16389 / KACC 11308 / NBRC 106382 / 4M15</strain>
    </source>
</reference>
<dbReference type="HOGENOM" id="CLU_075053_9_3_10"/>
<gene>
    <name evidence="2" type="ordered locus">Lbys_0875</name>
</gene>
<dbReference type="InterPro" id="IPR018490">
    <property type="entry name" value="cNMP-bd_dom_sf"/>
</dbReference>
<dbReference type="STRING" id="649349.Lbys_0875"/>
<feature type="domain" description="Cyclic nucleotide-binding" evidence="1">
    <location>
        <begin position="11"/>
        <end position="113"/>
    </location>
</feature>
<sequence length="191" mass="22255">MQELQFYLKGYFDEISSQDLEKLESFFFAEKIKKGEFLVKVGKLCSRLSFIRKGYIRVFAEVDGKEVTQWIGGPGSFITEMGSLIFGKPSRFHIQALDELELFSLDAKDYANLSSHISSWSTLERLFIAKCFIAMEDRIFTHLSMTAEERYKFYFEHNKELFNLIPLQYLASLLGMTPETLSRLRRKLILA</sequence>